<dbReference type="EMBL" id="FOUI01000004">
    <property type="protein sequence ID" value="SFM37257.1"/>
    <property type="molecule type" value="Genomic_DNA"/>
</dbReference>
<evidence type="ECO:0000313" key="1">
    <source>
        <dbReference type="EMBL" id="SFM37257.1"/>
    </source>
</evidence>
<keyword evidence="2" id="KW-1185">Reference proteome</keyword>
<dbReference type="SUPFAM" id="SSF52151">
    <property type="entry name" value="FabD/lysophospholipase-like"/>
    <property type="match status" value="1"/>
</dbReference>
<sequence length="359" mass="39694">MSAILVKQPVLTLKAGPAAMQHIRQQGLHPADVHCLPGAAGGPKALGILGLDTALFGDWLPRQPQPRSLIGASIGSWRFASACQTDPVAALKRLGQLYTAMRFAPGSSIDDITQRCAQMLDELIEGEQAHILGNPNYHLNILVNRSHGLLERDDRLGIGLALGAVVAGNLLSRQHLQRHLSRVVLHDPRQPPPMQLPENFASQSVVLDLQNLKPALMASASIPMVMHAVREIPGLPAGSYRDGGLIDYHLDLPWQVPGIVLYPHFTDRIIPGWFDKTLRWRKPSAAGSDQVLLLSPSPEYLASLPYGKLPDRRDFKRFANDDTARERYWQHAMDASQRLGDEFLELVERQSLPDRLQPL</sequence>
<reference evidence="2" key="1">
    <citation type="submission" date="2016-10" db="EMBL/GenBank/DDBJ databases">
        <authorList>
            <person name="Varghese N."/>
            <person name="Submissions S."/>
        </authorList>
    </citation>
    <scope>NUCLEOTIDE SEQUENCE [LARGE SCALE GENOMIC DNA]</scope>
    <source>
        <strain evidence="2">DSM 24213</strain>
    </source>
</reference>
<dbReference type="AlphaFoldDB" id="A0A1I4QB34"/>
<dbReference type="InterPro" id="IPR016035">
    <property type="entry name" value="Acyl_Trfase/lysoPLipase"/>
</dbReference>
<dbReference type="STRING" id="1720063.SAMN05216217_10463"/>
<gene>
    <name evidence="1" type="ORF">SAMN05216217_10463</name>
</gene>
<evidence type="ECO:0008006" key="3">
    <source>
        <dbReference type="Google" id="ProtNLM"/>
    </source>
</evidence>
<organism evidence="1 2">
    <name type="scientific">Halopseudomonas yangmingensis</name>
    <dbReference type="NCBI Taxonomy" id="1720063"/>
    <lineage>
        <taxon>Bacteria</taxon>
        <taxon>Pseudomonadati</taxon>
        <taxon>Pseudomonadota</taxon>
        <taxon>Gammaproteobacteria</taxon>
        <taxon>Pseudomonadales</taxon>
        <taxon>Pseudomonadaceae</taxon>
        <taxon>Halopseudomonas</taxon>
    </lineage>
</organism>
<proteinExistence type="predicted"/>
<protein>
    <recommendedName>
        <fullName evidence="3">Patatin-like phospholipase</fullName>
    </recommendedName>
</protein>
<evidence type="ECO:0000313" key="2">
    <source>
        <dbReference type="Proteomes" id="UP000243629"/>
    </source>
</evidence>
<dbReference type="RefSeq" id="WP_093473829.1">
    <property type="nucleotide sequence ID" value="NZ_FOUI01000004.1"/>
</dbReference>
<accession>A0A1I4QB34</accession>
<dbReference type="OrthoDB" id="8586159at2"/>
<name>A0A1I4QB34_9GAMM</name>
<dbReference type="Proteomes" id="UP000243629">
    <property type="component" value="Unassembled WGS sequence"/>
</dbReference>